<comment type="similarity">
    <text evidence="2">Belongs to the bacterial solute-binding protein SsuA/TauA family.</text>
</comment>
<organism evidence="6 7">
    <name type="scientific">Dactylosporangium sucinum</name>
    <dbReference type="NCBI Taxonomy" id="1424081"/>
    <lineage>
        <taxon>Bacteria</taxon>
        <taxon>Bacillati</taxon>
        <taxon>Actinomycetota</taxon>
        <taxon>Actinomycetes</taxon>
        <taxon>Micromonosporales</taxon>
        <taxon>Micromonosporaceae</taxon>
        <taxon>Dactylosporangium</taxon>
    </lineage>
</organism>
<dbReference type="RefSeq" id="WP_229835741.1">
    <property type="nucleotide sequence ID" value="NZ_BMPI01000021.1"/>
</dbReference>
<evidence type="ECO:0000259" key="5">
    <source>
        <dbReference type="Pfam" id="PF09084"/>
    </source>
</evidence>
<proteinExistence type="inferred from homology"/>
<accession>A0A917TWF9</accession>
<gene>
    <name evidence="6" type="ORF">GCM10007977_045490</name>
</gene>
<evidence type="ECO:0000256" key="2">
    <source>
        <dbReference type="ARBA" id="ARBA00010742"/>
    </source>
</evidence>
<dbReference type="Proteomes" id="UP000642070">
    <property type="component" value="Unassembled WGS sequence"/>
</dbReference>
<reference evidence="6" key="2">
    <citation type="submission" date="2020-09" db="EMBL/GenBank/DDBJ databases">
        <authorList>
            <person name="Sun Q."/>
            <person name="Ohkuma M."/>
        </authorList>
    </citation>
    <scope>NUCLEOTIDE SEQUENCE</scope>
    <source>
        <strain evidence="6">JCM 19831</strain>
    </source>
</reference>
<dbReference type="Gene3D" id="3.40.190.10">
    <property type="entry name" value="Periplasmic binding protein-like II"/>
    <property type="match status" value="2"/>
</dbReference>
<name>A0A917TWF9_9ACTN</name>
<dbReference type="PANTHER" id="PTHR30024:SF47">
    <property type="entry name" value="TAURINE-BINDING PERIPLASMIC PROTEIN"/>
    <property type="match status" value="1"/>
</dbReference>
<evidence type="ECO:0000313" key="6">
    <source>
        <dbReference type="EMBL" id="GGM38925.1"/>
    </source>
</evidence>
<feature type="domain" description="SsuA/THI5-like" evidence="5">
    <location>
        <begin position="83"/>
        <end position="234"/>
    </location>
</feature>
<dbReference type="PANTHER" id="PTHR30024">
    <property type="entry name" value="ALIPHATIC SULFONATES-BINDING PROTEIN-RELATED"/>
    <property type="match status" value="1"/>
</dbReference>
<keyword evidence="3" id="KW-0732">Signal</keyword>
<evidence type="ECO:0000256" key="3">
    <source>
        <dbReference type="ARBA" id="ARBA00022729"/>
    </source>
</evidence>
<dbReference type="AlphaFoldDB" id="A0A917TWF9"/>
<reference evidence="6" key="1">
    <citation type="journal article" date="2014" name="Int. J. Syst. Evol. Microbiol.">
        <title>Complete genome sequence of Corynebacterium casei LMG S-19264T (=DSM 44701T), isolated from a smear-ripened cheese.</title>
        <authorList>
            <consortium name="US DOE Joint Genome Institute (JGI-PGF)"/>
            <person name="Walter F."/>
            <person name="Albersmeier A."/>
            <person name="Kalinowski J."/>
            <person name="Ruckert C."/>
        </authorList>
    </citation>
    <scope>NUCLEOTIDE SEQUENCE</scope>
    <source>
        <strain evidence="6">JCM 19831</strain>
    </source>
</reference>
<evidence type="ECO:0000256" key="4">
    <source>
        <dbReference type="SAM" id="MobiDB-lite"/>
    </source>
</evidence>
<dbReference type="InterPro" id="IPR015168">
    <property type="entry name" value="SsuA/THI5"/>
</dbReference>
<dbReference type="Pfam" id="PF09084">
    <property type="entry name" value="NMT1"/>
    <property type="match status" value="1"/>
</dbReference>
<protein>
    <submittedName>
        <fullName evidence="6">Nitrate ABC transporter substrate-binding protein</fullName>
    </submittedName>
</protein>
<evidence type="ECO:0000313" key="7">
    <source>
        <dbReference type="Proteomes" id="UP000642070"/>
    </source>
</evidence>
<dbReference type="SUPFAM" id="SSF53850">
    <property type="entry name" value="Periplasmic binding protein-like II"/>
    <property type="match status" value="1"/>
</dbReference>
<comment type="subcellular location">
    <subcellularLocation>
        <location evidence="1">Periplasm</location>
    </subcellularLocation>
</comment>
<feature type="region of interest" description="Disordered" evidence="4">
    <location>
        <begin position="1"/>
        <end position="60"/>
    </location>
</feature>
<keyword evidence="7" id="KW-1185">Reference proteome</keyword>
<dbReference type="EMBL" id="BMPI01000021">
    <property type="protein sequence ID" value="GGM38925.1"/>
    <property type="molecule type" value="Genomic_DNA"/>
</dbReference>
<evidence type="ECO:0000256" key="1">
    <source>
        <dbReference type="ARBA" id="ARBA00004418"/>
    </source>
</evidence>
<sequence>MAVLATAGCASKTKTTDAPAGPAVTGKIDPVAGCENAWTDPADRSPTRKAARCKPGFPEPQPLQERTKFVIALTTKSAELQGPMYWAQAKGEFAKENLDVEIKIVPPADALSLLASGQLDAWQSGPDASFHNALNQGYDLRWVAGNYSEAPESKSGLWAVGKNDMSKLRGGKVGSAAGIGSTILLPISQALAKGGLTVKDVTFQTLKPSEQLTALENGAIDAAWLLTPAWNQVVDRPTYNFLGGQPPGEPLGGLIYGPKLLREHRDVGVAFMRAYFRTISTYFTGDYKADANFLNELAPLLDLKPETLKSTPPLVFDWEIRAGTSKAMQEVWLQTGAIRYATPLPEERVVDRSLYQLVVGHQG</sequence>
<dbReference type="GO" id="GO:0042597">
    <property type="term" value="C:periplasmic space"/>
    <property type="evidence" value="ECO:0007669"/>
    <property type="project" value="UniProtKB-SubCell"/>
</dbReference>
<comment type="caution">
    <text evidence="6">The sequence shown here is derived from an EMBL/GenBank/DDBJ whole genome shotgun (WGS) entry which is preliminary data.</text>
</comment>